<evidence type="ECO:0000313" key="10">
    <source>
        <dbReference type="Proteomes" id="UP000027361"/>
    </source>
</evidence>
<evidence type="ECO:0000256" key="1">
    <source>
        <dbReference type="ARBA" id="ARBA00004127"/>
    </source>
</evidence>
<organism evidence="9 10">
    <name type="scientific">Tilletiaria anomala (strain ATCC 24038 / CBS 436.72 / UBC 951)</name>
    <dbReference type="NCBI Taxonomy" id="1037660"/>
    <lineage>
        <taxon>Eukaryota</taxon>
        <taxon>Fungi</taxon>
        <taxon>Dikarya</taxon>
        <taxon>Basidiomycota</taxon>
        <taxon>Ustilaginomycotina</taxon>
        <taxon>Exobasidiomycetes</taxon>
        <taxon>Georgefischeriales</taxon>
        <taxon>Tilletiariaceae</taxon>
        <taxon>Tilletiaria</taxon>
    </lineage>
</organism>
<dbReference type="OrthoDB" id="5586090at2759"/>
<dbReference type="InterPro" id="IPR006614">
    <property type="entry name" value="Peroxin/Ferlin"/>
</dbReference>
<dbReference type="GeneID" id="25265805"/>
<evidence type="ECO:0000313" key="9">
    <source>
        <dbReference type="EMBL" id="KDN53232.1"/>
    </source>
</evidence>
<proteinExistence type="predicted"/>
<sequence>MASATQTAGDSEQLAAAHGKDDSASTARRLSSQTLPQTAPPALGATLHRLPNNPAFGSAASLSSFSYPVSAGREHGEKADLKRPLTDIEILSSVPPQVLHLLALLAPVIHALTVLIRLGSWTAGPHTSSASILLLIAWWAVCTYAYPVLRYAPQALPLAAIAWYYLRLHVAPLRRRANKAGSERGQASINGVVGGDSVSFASATHGSRELRVHNAGTISETIRQVEELADFFGSAFNLLLRPIKSLLDWSDPSATLATISFLLVTYPFYLLCFLPWEQLGLPRARILVLPGSSIWSLLGAAVARGWCLGRMLLLNTELLARGLLSQDSTGAALLARADAAALHAQQHWHALATHPLSQRLAELLHIASLHSLRIAQYVAVRFSSGSASSSAARAAFIIPLAPPYPFFSLTISSAFFWLGTLLLTWSSPCAALLRHALWRSALVRFLARRALHALTFGHWAYTDEHGRDRMRFYHLHDILFGAASARTHVATAAAAVVGSGPGGAAAAGEGGLELDPFQISTSPLPTPQLRTAELATTDAVAMAGTAAAGTNGAEKKIERHEDVVYQFSIFENQRWWVGLDWTAALLPQERPSWADEQNNPVSPPPSFSLPPAKLTLTPTPTTANPRAHTRRLVKWQWIDPEWTVAGAGFITAAEGIASPNSASLSASLTSNWSESLRGRFGRSGGAGPAGSPPTSPTKAANAGSSAQTLDALSTFTGSAGEDGSGADTLNVDPDGWQYGDNAWDKMSKKAGLGRYTRRRRWVRRAALVEVVERGYTPKDEEGATAAKK</sequence>
<keyword evidence="2 6" id="KW-0812">Transmembrane</keyword>
<dbReference type="EMBL" id="JMSN01000003">
    <property type="protein sequence ID" value="KDN53232.1"/>
    <property type="molecule type" value="Genomic_DNA"/>
</dbReference>
<evidence type="ECO:0000256" key="6">
    <source>
        <dbReference type="SAM" id="Phobius"/>
    </source>
</evidence>
<dbReference type="RefSeq" id="XP_013246071.1">
    <property type="nucleotide sequence ID" value="XM_013390617.1"/>
</dbReference>
<feature type="domain" description="Peroxin/Ferlin" evidence="8">
    <location>
        <begin position="735"/>
        <end position="768"/>
    </location>
</feature>
<protein>
    <recommendedName>
        <fullName evidence="7 8">Peroxin/Ferlin domain-containing protein</fullName>
    </recommendedName>
</protein>
<dbReference type="InterPro" id="IPR052646">
    <property type="entry name" value="Peroxisomal_PEX28-32"/>
</dbReference>
<feature type="transmembrane region" description="Helical" evidence="6">
    <location>
        <begin position="130"/>
        <end position="149"/>
    </location>
</feature>
<dbReference type="SMART" id="SM00694">
    <property type="entry name" value="DysFC"/>
    <property type="match status" value="1"/>
</dbReference>
<reference evidence="9 10" key="1">
    <citation type="submission" date="2014-05" db="EMBL/GenBank/DDBJ databases">
        <title>Draft genome sequence of a rare smut relative, Tilletiaria anomala UBC 951.</title>
        <authorList>
            <consortium name="DOE Joint Genome Institute"/>
            <person name="Toome M."/>
            <person name="Kuo A."/>
            <person name="Henrissat B."/>
            <person name="Lipzen A."/>
            <person name="Tritt A."/>
            <person name="Yoshinaga Y."/>
            <person name="Zane M."/>
            <person name="Barry K."/>
            <person name="Grigoriev I.V."/>
            <person name="Spatafora J.W."/>
            <person name="Aimea M.C."/>
        </authorList>
    </citation>
    <scope>NUCLEOTIDE SEQUENCE [LARGE SCALE GENOMIC DNA]</scope>
    <source>
        <strain evidence="9 10">UBC 951</strain>
    </source>
</reference>
<dbReference type="GO" id="GO:0005778">
    <property type="term" value="C:peroxisomal membrane"/>
    <property type="evidence" value="ECO:0007669"/>
    <property type="project" value="TreeGrafter"/>
</dbReference>
<keyword evidence="3 6" id="KW-1133">Transmembrane helix</keyword>
<keyword evidence="10" id="KW-1185">Reference proteome</keyword>
<evidence type="ECO:0000256" key="2">
    <source>
        <dbReference type="ARBA" id="ARBA00022692"/>
    </source>
</evidence>
<name>A0A066WGW0_TILAU</name>
<feature type="transmembrane region" description="Helical" evidence="6">
    <location>
        <begin position="98"/>
        <end position="118"/>
    </location>
</feature>
<dbReference type="STRING" id="1037660.A0A066WGW0"/>
<dbReference type="GO" id="GO:0007031">
    <property type="term" value="P:peroxisome organization"/>
    <property type="evidence" value="ECO:0007669"/>
    <property type="project" value="UniProtKB-ARBA"/>
</dbReference>
<dbReference type="InParanoid" id="A0A066WGW0"/>
<feature type="region of interest" description="Disordered" evidence="5">
    <location>
        <begin position="1"/>
        <end position="47"/>
    </location>
</feature>
<comment type="caution">
    <text evidence="9">The sequence shown here is derived from an EMBL/GenBank/DDBJ whole genome shotgun (WGS) entry which is preliminary data.</text>
</comment>
<comment type="subcellular location">
    <subcellularLocation>
        <location evidence="1">Endomembrane system</location>
        <topology evidence="1">Multi-pass membrane protein</topology>
    </subcellularLocation>
</comment>
<dbReference type="Pfam" id="PF06398">
    <property type="entry name" value="Pex24p"/>
    <property type="match status" value="1"/>
</dbReference>
<feature type="compositionally biased region" description="Polar residues" evidence="5">
    <location>
        <begin position="24"/>
        <end position="37"/>
    </location>
</feature>
<dbReference type="PANTHER" id="PTHR31679">
    <property type="entry name" value="PEROXISOMAL MEMBRANE PROTEIN PEX30-RELATED"/>
    <property type="match status" value="1"/>
</dbReference>
<evidence type="ECO:0000259" key="7">
    <source>
        <dbReference type="SMART" id="SM00693"/>
    </source>
</evidence>
<dbReference type="AlphaFoldDB" id="A0A066WGW0"/>
<feature type="transmembrane region" description="Helical" evidence="6">
    <location>
        <begin position="286"/>
        <end position="306"/>
    </location>
</feature>
<dbReference type="InterPro" id="IPR010482">
    <property type="entry name" value="TECPR1-like_DysF"/>
</dbReference>
<dbReference type="SMART" id="SM00693">
    <property type="entry name" value="DysFN"/>
    <property type="match status" value="1"/>
</dbReference>
<evidence type="ECO:0000256" key="4">
    <source>
        <dbReference type="ARBA" id="ARBA00023136"/>
    </source>
</evidence>
<keyword evidence="4 6" id="KW-0472">Membrane</keyword>
<dbReference type="PANTHER" id="PTHR31679:SF2">
    <property type="entry name" value="PEROXISOMAL MEMBRANE PROTEIN PEX30-RELATED"/>
    <property type="match status" value="1"/>
</dbReference>
<evidence type="ECO:0000259" key="8">
    <source>
        <dbReference type="SMART" id="SM00694"/>
    </source>
</evidence>
<dbReference type="OMA" id="RRTIKWQ"/>
<dbReference type="HOGENOM" id="CLU_388365_0_0_1"/>
<gene>
    <name evidence="9" type="ORF">K437DRAFT_265892</name>
</gene>
<dbReference type="Proteomes" id="UP000027361">
    <property type="component" value="Unassembled WGS sequence"/>
</dbReference>
<feature type="domain" description="Peroxin/Ferlin" evidence="7">
    <location>
        <begin position="562"/>
        <end position="645"/>
    </location>
</feature>
<evidence type="ECO:0000256" key="3">
    <source>
        <dbReference type="ARBA" id="ARBA00022989"/>
    </source>
</evidence>
<dbReference type="GO" id="GO:0012505">
    <property type="term" value="C:endomembrane system"/>
    <property type="evidence" value="ECO:0007669"/>
    <property type="project" value="UniProtKB-SubCell"/>
</dbReference>
<feature type="transmembrane region" description="Helical" evidence="6">
    <location>
        <begin position="254"/>
        <end position="274"/>
    </location>
</feature>
<evidence type="ECO:0000256" key="5">
    <source>
        <dbReference type="SAM" id="MobiDB-lite"/>
    </source>
</evidence>
<feature type="compositionally biased region" description="Polar residues" evidence="5">
    <location>
        <begin position="1"/>
        <end position="10"/>
    </location>
</feature>
<accession>A0A066WGW0</accession>
<feature type="region of interest" description="Disordered" evidence="5">
    <location>
        <begin position="677"/>
        <end position="706"/>
    </location>
</feature>